<dbReference type="OrthoDB" id="2685617at2759"/>
<proteinExistence type="predicted"/>
<accession>A0A8H5FPP9</accession>
<comment type="caution">
    <text evidence="2">The sequence shown here is derived from an EMBL/GenBank/DDBJ whole genome shotgun (WGS) entry which is preliminary data.</text>
</comment>
<gene>
    <name evidence="2" type="ORF">D9758_008894</name>
</gene>
<evidence type="ECO:0000313" key="3">
    <source>
        <dbReference type="Proteomes" id="UP000559256"/>
    </source>
</evidence>
<sequence>MEPTTAKFQSTLPHAFFSVSSNLAALHGTRVHTSDACARCGSLLFYGGSTTRIVRKPNKSRCRQSKCDTCEWMNEQSIQPGNESLFSNRNRRAATKQTHLSLSAVKPPEPSVQQSSLKPKSRPKKKVGLQEMLARNRLREEKEKQTIQKSSSLAAFLGGL</sequence>
<feature type="region of interest" description="Disordered" evidence="1">
    <location>
        <begin position="81"/>
        <end position="128"/>
    </location>
</feature>
<name>A0A8H5FPP9_9AGAR</name>
<dbReference type="EMBL" id="JAACJM010000129">
    <property type="protein sequence ID" value="KAF5344143.1"/>
    <property type="molecule type" value="Genomic_DNA"/>
</dbReference>
<reference evidence="2 3" key="1">
    <citation type="journal article" date="2020" name="ISME J.">
        <title>Uncovering the hidden diversity of litter-decomposition mechanisms in mushroom-forming fungi.</title>
        <authorList>
            <person name="Floudas D."/>
            <person name="Bentzer J."/>
            <person name="Ahren D."/>
            <person name="Johansson T."/>
            <person name="Persson P."/>
            <person name="Tunlid A."/>
        </authorList>
    </citation>
    <scope>NUCLEOTIDE SEQUENCE [LARGE SCALE GENOMIC DNA]</scope>
    <source>
        <strain evidence="2 3">CBS 291.85</strain>
    </source>
</reference>
<keyword evidence="3" id="KW-1185">Reference proteome</keyword>
<organism evidence="2 3">
    <name type="scientific">Tetrapyrgos nigripes</name>
    <dbReference type="NCBI Taxonomy" id="182062"/>
    <lineage>
        <taxon>Eukaryota</taxon>
        <taxon>Fungi</taxon>
        <taxon>Dikarya</taxon>
        <taxon>Basidiomycota</taxon>
        <taxon>Agaricomycotina</taxon>
        <taxon>Agaricomycetes</taxon>
        <taxon>Agaricomycetidae</taxon>
        <taxon>Agaricales</taxon>
        <taxon>Marasmiineae</taxon>
        <taxon>Marasmiaceae</taxon>
        <taxon>Tetrapyrgos</taxon>
    </lineage>
</organism>
<dbReference type="Proteomes" id="UP000559256">
    <property type="component" value="Unassembled WGS sequence"/>
</dbReference>
<dbReference type="AlphaFoldDB" id="A0A8H5FPP9"/>
<evidence type="ECO:0000256" key="1">
    <source>
        <dbReference type="SAM" id="MobiDB-lite"/>
    </source>
</evidence>
<evidence type="ECO:0000313" key="2">
    <source>
        <dbReference type="EMBL" id="KAF5344143.1"/>
    </source>
</evidence>
<protein>
    <submittedName>
        <fullName evidence="2">Uncharacterized protein</fullName>
    </submittedName>
</protein>